<accession>A0A0F9UHT8</accession>
<organism evidence="1">
    <name type="scientific">marine sediment metagenome</name>
    <dbReference type="NCBI Taxonomy" id="412755"/>
    <lineage>
        <taxon>unclassified sequences</taxon>
        <taxon>metagenomes</taxon>
        <taxon>ecological metagenomes</taxon>
    </lineage>
</organism>
<reference evidence="1" key="1">
    <citation type="journal article" date="2015" name="Nature">
        <title>Complex archaea that bridge the gap between prokaryotes and eukaryotes.</title>
        <authorList>
            <person name="Spang A."/>
            <person name="Saw J.H."/>
            <person name="Jorgensen S.L."/>
            <person name="Zaremba-Niedzwiedzka K."/>
            <person name="Martijn J."/>
            <person name="Lind A.E."/>
            <person name="van Eijk R."/>
            <person name="Schleper C."/>
            <person name="Guy L."/>
            <person name="Ettema T.J."/>
        </authorList>
    </citation>
    <scope>NUCLEOTIDE SEQUENCE</scope>
</reference>
<comment type="caution">
    <text evidence="1">The sequence shown here is derived from an EMBL/GenBank/DDBJ whole genome shotgun (WGS) entry which is preliminary data.</text>
</comment>
<dbReference type="PANTHER" id="PTHR30345:SF0">
    <property type="entry name" value="DNA DAMAGE-REPAIR_TOLERATION PROTEIN DRT102"/>
    <property type="match status" value="1"/>
</dbReference>
<evidence type="ECO:0000313" key="1">
    <source>
        <dbReference type="EMBL" id="KKN92770.1"/>
    </source>
</evidence>
<dbReference type="PIRSF" id="PIRSF005384">
    <property type="entry name" value="RpiB_LacA_B"/>
    <property type="match status" value="1"/>
</dbReference>
<dbReference type="InterPro" id="IPR003500">
    <property type="entry name" value="RpiB_LacA_LacB"/>
</dbReference>
<evidence type="ECO:0008006" key="2">
    <source>
        <dbReference type="Google" id="ProtNLM"/>
    </source>
</evidence>
<dbReference type="Pfam" id="PF02502">
    <property type="entry name" value="LacAB_rpiB"/>
    <property type="match status" value="1"/>
</dbReference>
<dbReference type="GO" id="GO:0005975">
    <property type="term" value="P:carbohydrate metabolic process"/>
    <property type="evidence" value="ECO:0007669"/>
    <property type="project" value="InterPro"/>
</dbReference>
<name>A0A0F9UHT8_9ZZZZ</name>
<dbReference type="AlphaFoldDB" id="A0A0F9UHT8"/>
<dbReference type="PANTHER" id="PTHR30345">
    <property type="entry name" value="RIBOSE-5-PHOSPHATE ISOMERASE B"/>
    <property type="match status" value="1"/>
</dbReference>
<protein>
    <recommendedName>
        <fullName evidence="2">RpiB/LacA/LacB family sugar-phosphate isomerase</fullName>
    </recommendedName>
</protein>
<dbReference type="InterPro" id="IPR036569">
    <property type="entry name" value="RpiB_LacA_LacB_sf"/>
</dbReference>
<dbReference type="EMBL" id="LAZR01000092">
    <property type="protein sequence ID" value="KKN92770.1"/>
    <property type="molecule type" value="Genomic_DNA"/>
</dbReference>
<dbReference type="NCBIfam" id="TIGR00689">
    <property type="entry name" value="rpiB_lacA_lacB"/>
    <property type="match status" value="1"/>
</dbReference>
<dbReference type="GO" id="GO:0016853">
    <property type="term" value="F:isomerase activity"/>
    <property type="evidence" value="ECO:0007669"/>
    <property type="project" value="InterPro"/>
</dbReference>
<dbReference type="Gene3D" id="3.40.1400.10">
    <property type="entry name" value="Sugar-phosphate isomerase, RpiB/LacA/LacB"/>
    <property type="match status" value="1"/>
</dbReference>
<proteinExistence type="predicted"/>
<gene>
    <name evidence="1" type="ORF">LCGC14_0205130</name>
</gene>
<dbReference type="SUPFAM" id="SSF89623">
    <property type="entry name" value="Ribose/Galactose isomerase RpiB/AlsB"/>
    <property type="match status" value="1"/>
</dbReference>
<sequence>MNIVIGADPWGADLKDQIKEHLEAQGHTLVDVGTTGEDHKVDFYNVSVAAAKLLQAGKVERGILLCGTGMGVAIVANKFKGVHASVVESAQAAKMCRVINNANVLTMGAMIVAPHQAIMAVDNFIGTAHTEGLDDDLTAFLTDSLEKIAAIEDENMK</sequence>